<sequence>MSRDEFEDKIDGIANVLQQYADQLGEIAGHLAQVEYADYAANPTIFDGDADDLADVVSKVGEYSDALSDLSHEW</sequence>
<gene>
    <name evidence="1" type="ORF">BCAL_0367</name>
</gene>
<proteinExistence type="predicted"/>
<dbReference type="OrthoDB" id="9914033at2"/>
<name>A0A087AC41_9BIFI</name>
<dbReference type="AlphaFoldDB" id="A0A087AC41"/>
<evidence type="ECO:0000313" key="2">
    <source>
        <dbReference type="Proteomes" id="UP000029072"/>
    </source>
</evidence>
<protein>
    <submittedName>
        <fullName evidence="1">Uncharacterized protein</fullName>
    </submittedName>
</protein>
<evidence type="ECO:0000313" key="1">
    <source>
        <dbReference type="EMBL" id="KFI56341.1"/>
    </source>
</evidence>
<dbReference type="Proteomes" id="UP000029072">
    <property type="component" value="Unassembled WGS sequence"/>
</dbReference>
<accession>A0A087AC41</accession>
<comment type="caution">
    <text evidence="1">The sequence shown here is derived from an EMBL/GenBank/DDBJ whole genome shotgun (WGS) entry which is preliminary data.</text>
</comment>
<organism evidence="1 2">
    <name type="scientific">Bifidobacterium callitrichos DSM 23973</name>
    <dbReference type="NCBI Taxonomy" id="1437609"/>
    <lineage>
        <taxon>Bacteria</taxon>
        <taxon>Bacillati</taxon>
        <taxon>Actinomycetota</taxon>
        <taxon>Actinomycetes</taxon>
        <taxon>Bifidobacteriales</taxon>
        <taxon>Bifidobacteriaceae</taxon>
        <taxon>Bifidobacterium</taxon>
    </lineage>
</organism>
<dbReference type="EMBL" id="JGYS01000002">
    <property type="protein sequence ID" value="KFI56341.1"/>
    <property type="molecule type" value="Genomic_DNA"/>
</dbReference>
<dbReference type="RefSeq" id="WP_043167631.1">
    <property type="nucleotide sequence ID" value="NZ_JDUV01000031.1"/>
</dbReference>
<reference evidence="1 2" key="1">
    <citation type="submission" date="2014-03" db="EMBL/GenBank/DDBJ databases">
        <title>Genomics of Bifidobacteria.</title>
        <authorList>
            <person name="Ventura M."/>
            <person name="Milani C."/>
            <person name="Lugli G.A."/>
        </authorList>
    </citation>
    <scope>NUCLEOTIDE SEQUENCE [LARGE SCALE GENOMIC DNA]</scope>
    <source>
        <strain evidence="1 2">DSM 23973</strain>
    </source>
</reference>